<dbReference type="EMBL" id="CP001344">
    <property type="protein sequence ID" value="ACL47329.1"/>
    <property type="molecule type" value="Genomic_DNA"/>
</dbReference>
<dbReference type="InterPro" id="IPR006674">
    <property type="entry name" value="HD_domain"/>
</dbReference>
<evidence type="ECO:0000259" key="1">
    <source>
        <dbReference type="PROSITE" id="PS51832"/>
    </source>
</evidence>
<dbReference type="GO" id="GO:0016787">
    <property type="term" value="F:hydrolase activity"/>
    <property type="evidence" value="ECO:0007669"/>
    <property type="project" value="UniProtKB-KW"/>
</dbReference>
<reference evidence="2" key="1">
    <citation type="submission" date="2009-01" db="EMBL/GenBank/DDBJ databases">
        <title>Complete sequence of chromosome Cyanothece sp. PCC 7425.</title>
        <authorList>
            <consortium name="US DOE Joint Genome Institute"/>
            <person name="Lucas S."/>
            <person name="Copeland A."/>
            <person name="Lapidus A."/>
            <person name="Glavina del Rio T."/>
            <person name="Dalin E."/>
            <person name="Tice H."/>
            <person name="Bruce D."/>
            <person name="Goodwin L."/>
            <person name="Pitluck S."/>
            <person name="Sims D."/>
            <person name="Meineke L."/>
            <person name="Brettin T."/>
            <person name="Detter J.C."/>
            <person name="Han C."/>
            <person name="Larimer F."/>
            <person name="Land M."/>
            <person name="Hauser L."/>
            <person name="Kyrpides N."/>
            <person name="Ovchinnikova G."/>
            <person name="Liberton M."/>
            <person name="Stoeckel J."/>
            <person name="Banerjee A."/>
            <person name="Singh A."/>
            <person name="Page L."/>
            <person name="Sato H."/>
            <person name="Zhao L."/>
            <person name="Sherman L."/>
            <person name="Pakrasi H."/>
            <person name="Richardson P."/>
        </authorList>
    </citation>
    <scope>NUCLEOTIDE SEQUENCE</scope>
    <source>
        <strain evidence="2">PCC 7425</strain>
    </source>
</reference>
<keyword evidence="2" id="KW-0378">Hydrolase</keyword>
<dbReference type="Pfam" id="PF01590">
    <property type="entry name" value="GAF"/>
    <property type="match status" value="1"/>
</dbReference>
<dbReference type="eggNOG" id="COG2206">
    <property type="taxonomic scope" value="Bacteria"/>
</dbReference>
<dbReference type="Gene3D" id="1.10.3210.10">
    <property type="entry name" value="Hypothetical protein af1432"/>
    <property type="match status" value="2"/>
</dbReference>
<dbReference type="InterPro" id="IPR037522">
    <property type="entry name" value="HD_GYP_dom"/>
</dbReference>
<sequence>MLIAPNSLSSDSLANAAPFSLLEELLAIGTALSATSDLATLLDLILTKSRQITSSDAGSIFLVDRYSATPCLWFKAAQNSSCPALPLTEFTLPLSPDSLVGYVALTGESLNLPDAYDLPLQVSYRFDPSVDQQLNYRTRSVLVLPMLNTAGTVVGVLQLINRKVESTAIVTSENTSMVTQPYSLEEERIIRSLASQAAISIERNDLQTQIENLFAGFVTAAVQAIESRDPTTAGHSERVAELTVRLGEEVNEVSAGPLRGFQFDSHQLKEIRYAALLHDFGKVGVPEAVLNKRKKLHPGQLDEIRKRFDLARRTAEMDCCLDKYQYLLEHAHAPHEPPSQAPTQFQRWEQLLEEKLRQLELYWQLLLQANEPTLLTEAPLRQVESLSQYMYRGGDGQEHPLITPAELEQLLVHRGNLTPTERQMIEAHVTHTYEFLKRIPWTEELQQVPLIAYCHHEQLDGNGYPRKLKGAEIPFQAQIIAIADIYDALTASDRPYKKNVAVPRALEILHQEASVGKINGELVRLFEQRQIYRVLGHSI</sequence>
<dbReference type="PANTHER" id="PTHR43155:SF2">
    <property type="entry name" value="CYCLIC DI-GMP PHOSPHODIESTERASE PA4108"/>
    <property type="match status" value="1"/>
</dbReference>
<dbReference type="InterPro" id="IPR003018">
    <property type="entry name" value="GAF"/>
</dbReference>
<evidence type="ECO:0000313" key="2">
    <source>
        <dbReference type="EMBL" id="ACL47329.1"/>
    </source>
</evidence>
<dbReference type="SMART" id="SM00471">
    <property type="entry name" value="HDc"/>
    <property type="match status" value="1"/>
</dbReference>
<dbReference type="SUPFAM" id="SSF109604">
    <property type="entry name" value="HD-domain/PDEase-like"/>
    <property type="match status" value="2"/>
</dbReference>
<dbReference type="InterPro" id="IPR029016">
    <property type="entry name" value="GAF-like_dom_sf"/>
</dbReference>
<dbReference type="HOGENOM" id="CLU_000445_92_13_3"/>
<gene>
    <name evidence="2" type="ordered locus">Cyan7425_5032</name>
</gene>
<protein>
    <submittedName>
        <fullName evidence="2">Metal dependent phosphohydrolase</fullName>
    </submittedName>
</protein>
<accession>B8HP69</accession>
<dbReference type="SMART" id="SM00065">
    <property type="entry name" value="GAF"/>
    <property type="match status" value="1"/>
</dbReference>
<dbReference type="Pfam" id="PF13487">
    <property type="entry name" value="HD_5"/>
    <property type="match status" value="1"/>
</dbReference>
<dbReference type="CDD" id="cd00077">
    <property type="entry name" value="HDc"/>
    <property type="match status" value="1"/>
</dbReference>
<dbReference type="AlphaFoldDB" id="B8HP69"/>
<dbReference type="InterPro" id="IPR003607">
    <property type="entry name" value="HD/PDEase_dom"/>
</dbReference>
<name>B8HP69_CYAP4</name>
<dbReference type="SUPFAM" id="SSF55781">
    <property type="entry name" value="GAF domain-like"/>
    <property type="match status" value="1"/>
</dbReference>
<dbReference type="PROSITE" id="PS51832">
    <property type="entry name" value="HD_GYP"/>
    <property type="match status" value="1"/>
</dbReference>
<dbReference type="Pfam" id="PF01966">
    <property type="entry name" value="HD"/>
    <property type="match status" value="1"/>
</dbReference>
<dbReference type="PANTHER" id="PTHR43155">
    <property type="entry name" value="CYCLIC DI-GMP PHOSPHODIESTERASE PA4108-RELATED"/>
    <property type="match status" value="1"/>
</dbReference>
<dbReference type="KEGG" id="cyn:Cyan7425_5032"/>
<dbReference type="OrthoDB" id="9759601at2"/>
<dbReference type="Gene3D" id="3.30.450.40">
    <property type="match status" value="1"/>
</dbReference>
<proteinExistence type="predicted"/>
<dbReference type="STRING" id="395961.Cyan7425_5032"/>
<feature type="domain" description="HD-GYP" evidence="1">
    <location>
        <begin position="330"/>
        <end position="539"/>
    </location>
</feature>
<dbReference type="eggNOG" id="COG3437">
    <property type="taxonomic scope" value="Bacteria"/>
</dbReference>
<organism evidence="2">
    <name type="scientific">Cyanothece sp. (strain PCC 7425 / ATCC 29141)</name>
    <dbReference type="NCBI Taxonomy" id="395961"/>
    <lineage>
        <taxon>Bacteria</taxon>
        <taxon>Bacillati</taxon>
        <taxon>Cyanobacteriota</taxon>
        <taxon>Cyanophyceae</taxon>
        <taxon>Gomontiellales</taxon>
        <taxon>Cyanothecaceae</taxon>
        <taxon>Cyanothece</taxon>
    </lineage>
</organism>